<feature type="region of interest" description="Disordered" evidence="1">
    <location>
        <begin position="1"/>
        <end position="69"/>
    </location>
</feature>
<protein>
    <submittedName>
        <fullName evidence="2">Uncharacterized protein</fullName>
    </submittedName>
</protein>
<evidence type="ECO:0000256" key="1">
    <source>
        <dbReference type="SAM" id="MobiDB-lite"/>
    </source>
</evidence>
<organism evidence="2 3">
    <name type="scientific">Gordonibacter massiliensis</name>
    <name type="common">ex Traore et al. 2017</name>
    <dbReference type="NCBI Taxonomy" id="1841863"/>
    <lineage>
        <taxon>Bacteria</taxon>
        <taxon>Bacillati</taxon>
        <taxon>Actinomycetota</taxon>
        <taxon>Coriobacteriia</taxon>
        <taxon>Eggerthellales</taxon>
        <taxon>Eggerthellaceae</taxon>
        <taxon>Gordonibacter</taxon>
    </lineage>
</organism>
<sequence length="69" mass="7152">MNAEEGKPLSSKPVAPAVKNGFKRPAPPEPPKPPCSSAKPAAASEGAATSADDAAEAMPDLDQFNFMKW</sequence>
<keyword evidence="3" id="KW-1185">Reference proteome</keyword>
<accession>A0A842JHX9</accession>
<feature type="compositionally biased region" description="Low complexity" evidence="1">
    <location>
        <begin position="35"/>
        <end position="52"/>
    </location>
</feature>
<reference evidence="2 3" key="1">
    <citation type="submission" date="2020-08" db="EMBL/GenBank/DDBJ databases">
        <authorList>
            <person name="Liu C."/>
            <person name="Sun Q."/>
        </authorList>
    </citation>
    <scope>NUCLEOTIDE SEQUENCE [LARGE SCALE GENOMIC DNA]</scope>
    <source>
        <strain evidence="2 3">N22</strain>
    </source>
</reference>
<proteinExistence type="predicted"/>
<dbReference type="AlphaFoldDB" id="A0A842JHX9"/>
<dbReference type="Proteomes" id="UP000587396">
    <property type="component" value="Unassembled WGS sequence"/>
</dbReference>
<evidence type="ECO:0000313" key="2">
    <source>
        <dbReference type="EMBL" id="MBC2889448.1"/>
    </source>
</evidence>
<feature type="compositionally biased region" description="Pro residues" evidence="1">
    <location>
        <begin position="25"/>
        <end position="34"/>
    </location>
</feature>
<gene>
    <name evidence="2" type="ORF">H7313_08840</name>
</gene>
<dbReference type="RefSeq" id="WP_185905266.1">
    <property type="nucleotide sequence ID" value="NZ_JACMSE010000005.1"/>
</dbReference>
<name>A0A842JHX9_9ACTN</name>
<dbReference type="EMBL" id="JACMSE010000005">
    <property type="protein sequence ID" value="MBC2889448.1"/>
    <property type="molecule type" value="Genomic_DNA"/>
</dbReference>
<comment type="caution">
    <text evidence="2">The sequence shown here is derived from an EMBL/GenBank/DDBJ whole genome shotgun (WGS) entry which is preliminary data.</text>
</comment>
<evidence type="ECO:0000313" key="3">
    <source>
        <dbReference type="Proteomes" id="UP000587396"/>
    </source>
</evidence>